<organism evidence="1 2">
    <name type="scientific">Araneus ventricosus</name>
    <name type="common">Orbweaver spider</name>
    <name type="synonym">Epeira ventricosa</name>
    <dbReference type="NCBI Taxonomy" id="182803"/>
    <lineage>
        <taxon>Eukaryota</taxon>
        <taxon>Metazoa</taxon>
        <taxon>Ecdysozoa</taxon>
        <taxon>Arthropoda</taxon>
        <taxon>Chelicerata</taxon>
        <taxon>Arachnida</taxon>
        <taxon>Araneae</taxon>
        <taxon>Araneomorphae</taxon>
        <taxon>Entelegynae</taxon>
        <taxon>Araneoidea</taxon>
        <taxon>Araneidae</taxon>
        <taxon>Araneus</taxon>
    </lineage>
</organism>
<accession>A0A4Y2MP72</accession>
<evidence type="ECO:0000313" key="1">
    <source>
        <dbReference type="EMBL" id="GBN28342.1"/>
    </source>
</evidence>
<dbReference type="EMBL" id="BGPR01007630">
    <property type="protein sequence ID" value="GBN28342.1"/>
    <property type="molecule type" value="Genomic_DNA"/>
</dbReference>
<protein>
    <submittedName>
        <fullName evidence="1">Uncharacterized protein</fullName>
    </submittedName>
</protein>
<name>A0A4Y2MP72_ARAVE</name>
<gene>
    <name evidence="1" type="ORF">AVEN_248353_1</name>
</gene>
<dbReference type="AlphaFoldDB" id="A0A4Y2MP72"/>
<comment type="caution">
    <text evidence="1">The sequence shown here is derived from an EMBL/GenBank/DDBJ whole genome shotgun (WGS) entry which is preliminary data.</text>
</comment>
<keyword evidence="2" id="KW-1185">Reference proteome</keyword>
<sequence length="100" mass="11107">MVFALGLLESHCILNENSAWGDCLISIPSFMCECDDSKSLHATCVNIGIGFLHDEMRLVLSVGIMAIEGLTAAKCKFDSFHFPQKPRSNRNAVEINEKFE</sequence>
<dbReference type="Proteomes" id="UP000499080">
    <property type="component" value="Unassembled WGS sequence"/>
</dbReference>
<evidence type="ECO:0000313" key="2">
    <source>
        <dbReference type="Proteomes" id="UP000499080"/>
    </source>
</evidence>
<reference evidence="1 2" key="1">
    <citation type="journal article" date="2019" name="Sci. Rep.">
        <title>Orb-weaving spider Araneus ventricosus genome elucidates the spidroin gene catalogue.</title>
        <authorList>
            <person name="Kono N."/>
            <person name="Nakamura H."/>
            <person name="Ohtoshi R."/>
            <person name="Moran D.A.P."/>
            <person name="Shinohara A."/>
            <person name="Yoshida Y."/>
            <person name="Fujiwara M."/>
            <person name="Mori M."/>
            <person name="Tomita M."/>
            <person name="Arakawa K."/>
        </authorList>
    </citation>
    <scope>NUCLEOTIDE SEQUENCE [LARGE SCALE GENOMIC DNA]</scope>
</reference>
<proteinExistence type="predicted"/>